<feature type="compositionally biased region" description="Low complexity" evidence="1">
    <location>
        <begin position="164"/>
        <end position="177"/>
    </location>
</feature>
<dbReference type="EMBL" id="LN714487">
    <property type="protein sequence ID" value="CEL70624.1"/>
    <property type="molecule type" value="Genomic_DNA"/>
</dbReference>
<sequence length="638" mass="69560">MTRRDYLAALTLLTTRKRLDRRSELFLRLVDRVVHHPSLSRPPYVHLFLHRFAVLGHAPALWKLAATLPSLLPQMVPSHVAISAWSLATCFVVIDSVWDEIGRLALVHLDALSFTDVAMLAWAVARIDRRKPQEILALKSRALTILEATQDVQNPTSTLPGPRSSVSPSAPSEAPSAVAPLVPPHDLCMLFRAMATLLPRDLPWLLRLLYVIAASACGSESPVSPVVSPVVSSAVSASSPLLPGEAPGLGPVSARQEDTSTERPEASKTLAEEARRTHSADASSGENGETNTWVSASRDAAFVSAPRFSLSAQVGCEQSWEESLDLAEKTVFGRTCGAGSLIRIPGSKRWNEGDTLSTVSWSNLGPVPPCVVWPWPGGAFGSAKVGYARDWVSFLSLQALTAVWTAIADVNLLSHFPLAPHAPLQSLATESPNFPPSPRASVHTPALTALSASPSSLASSKVAAHSSTSAVPSFQSLFGEPFKREEGRKVSRFSSRQAAGVRWLLDRLCEETRLLRLDHTVNTNMIAKIAEAMMKQKFVDPRLIYQLIHFVHKRGGEQLQPEQVLTLAKAFTALEITDEKAWKKLAHRAQATAIELSAQEVQDLQRLFRRAGCGNQRVEGYLSHFLFLKDDVERHGPL</sequence>
<feature type="region of interest" description="Disordered" evidence="1">
    <location>
        <begin position="237"/>
        <end position="291"/>
    </location>
</feature>
<feature type="compositionally biased region" description="Low complexity" evidence="1">
    <location>
        <begin position="237"/>
        <end position="251"/>
    </location>
</feature>
<feature type="compositionally biased region" description="Basic and acidic residues" evidence="1">
    <location>
        <begin position="255"/>
        <end position="279"/>
    </location>
</feature>
<dbReference type="OrthoDB" id="436833at2759"/>
<dbReference type="RefSeq" id="XP_003885907.1">
    <property type="nucleotide sequence ID" value="XM_003885858.1"/>
</dbReference>
<name>F0VQ84_NEOCL</name>
<dbReference type="OMA" id="PHDLCML"/>
<dbReference type="FunCoup" id="F0VQ84">
    <property type="interactions" value="10"/>
</dbReference>
<gene>
    <name evidence="3" type="ORF">BN1204_063070</name>
    <name evidence="2" type="ORF">NCLIV_063070</name>
</gene>
<reference evidence="2" key="1">
    <citation type="submission" date="2011-02" db="EMBL/GenBank/DDBJ databases">
        <authorList>
            <person name="Aslett M."/>
        </authorList>
    </citation>
    <scope>NUCLEOTIDE SEQUENCE</scope>
    <source>
        <strain evidence="2">Liverpool</strain>
    </source>
</reference>
<dbReference type="eggNOG" id="ENOG502SS6J">
    <property type="taxonomic scope" value="Eukaryota"/>
</dbReference>
<evidence type="ECO:0000313" key="4">
    <source>
        <dbReference type="Proteomes" id="UP000007494"/>
    </source>
</evidence>
<dbReference type="EMBL" id="FR823393">
    <property type="protein sequence ID" value="CBZ55881.1"/>
    <property type="molecule type" value="Genomic_DNA"/>
</dbReference>
<evidence type="ECO:0000313" key="2">
    <source>
        <dbReference type="EMBL" id="CBZ55881.1"/>
    </source>
</evidence>
<dbReference type="InParanoid" id="F0VQ84"/>
<dbReference type="AlphaFoldDB" id="F0VQ84"/>
<reference evidence="4" key="3">
    <citation type="journal article" date="2012" name="PLoS Pathog.">
        <title>Comparative genomics of the apicomplexan parasites Toxoplasma gondii and Neospora caninum: Coccidia differing in host range and transmission strategy.</title>
        <authorList>
            <person name="Reid A.J."/>
            <person name="Vermont S.J."/>
            <person name="Cotton J.A."/>
            <person name="Harris D."/>
            <person name="Hill-Cawthorne G.A."/>
            <person name="Konen-Waisman S."/>
            <person name="Latham S.M."/>
            <person name="Mourier T."/>
            <person name="Norton R."/>
            <person name="Quail M.A."/>
            <person name="Sanders M."/>
            <person name="Shanmugam D."/>
            <person name="Sohal A."/>
            <person name="Wasmuth J.D."/>
            <person name="Brunk B."/>
            <person name="Grigg M.E."/>
            <person name="Howard J.C."/>
            <person name="Parkinson J."/>
            <person name="Roos D.S."/>
            <person name="Trees A.J."/>
            <person name="Berriman M."/>
            <person name="Pain A."/>
            <person name="Wastling J.M."/>
        </authorList>
    </citation>
    <scope>NUCLEOTIDE SEQUENCE [LARGE SCALE GENOMIC DNA]</scope>
    <source>
        <strain evidence="4">Liverpool</strain>
    </source>
</reference>
<evidence type="ECO:0000256" key="1">
    <source>
        <dbReference type="SAM" id="MobiDB-lite"/>
    </source>
</evidence>
<proteinExistence type="predicted"/>
<dbReference type="VEuPathDB" id="ToxoDB:NCLIV_063070"/>
<evidence type="ECO:0000313" key="3">
    <source>
        <dbReference type="EMBL" id="CEL70624.1"/>
    </source>
</evidence>
<dbReference type="Proteomes" id="UP000007494">
    <property type="component" value="Chromosome XII"/>
</dbReference>
<protein>
    <submittedName>
        <fullName evidence="2">Uncharacterized protein</fullName>
    </submittedName>
</protein>
<feature type="region of interest" description="Disordered" evidence="1">
    <location>
        <begin position="153"/>
        <end position="177"/>
    </location>
</feature>
<keyword evidence="4" id="KW-1185">Reference proteome</keyword>
<reference evidence="2" key="2">
    <citation type="submission" date="2011-03" db="EMBL/GenBank/DDBJ databases">
        <title>Comparative genomics and transcriptomics of Neospora caninum and Toxoplasma gondii.</title>
        <authorList>
            <person name="Reid A.J."/>
            <person name="Sohal A."/>
            <person name="Harris D."/>
            <person name="Quail M."/>
            <person name="Sanders M."/>
            <person name="Berriman M."/>
            <person name="Wastling J.M."/>
            <person name="Pain A."/>
        </authorList>
    </citation>
    <scope>NUCLEOTIDE SEQUENCE</scope>
    <source>
        <strain evidence="2">Liverpool</strain>
    </source>
</reference>
<reference evidence="3" key="4">
    <citation type="journal article" date="2015" name="PLoS ONE">
        <title>Comprehensive Evaluation of Toxoplasma gondii VEG and Neospora caninum LIV Genomes with Tachyzoite Stage Transcriptome and Proteome Defines Novel Transcript Features.</title>
        <authorList>
            <person name="Ramaprasad A."/>
            <person name="Mourier T."/>
            <person name="Naeem R."/>
            <person name="Malas T.B."/>
            <person name="Moussa E."/>
            <person name="Panigrahi A."/>
            <person name="Vermont S.J."/>
            <person name="Otto T.D."/>
            <person name="Wastling J."/>
            <person name="Pain A."/>
        </authorList>
    </citation>
    <scope>NUCLEOTIDE SEQUENCE</scope>
    <source>
        <strain evidence="3">Liverpool</strain>
    </source>
</reference>
<accession>F0VQ84</accession>
<organism evidence="2 4">
    <name type="scientific">Neospora caninum (strain Liverpool)</name>
    <dbReference type="NCBI Taxonomy" id="572307"/>
    <lineage>
        <taxon>Eukaryota</taxon>
        <taxon>Sar</taxon>
        <taxon>Alveolata</taxon>
        <taxon>Apicomplexa</taxon>
        <taxon>Conoidasida</taxon>
        <taxon>Coccidia</taxon>
        <taxon>Eucoccidiorida</taxon>
        <taxon>Eimeriorina</taxon>
        <taxon>Sarcocystidae</taxon>
        <taxon>Neospora</taxon>
    </lineage>
</organism>
<dbReference type="GeneID" id="13445104"/>
<feature type="compositionally biased region" description="Polar residues" evidence="1">
    <location>
        <begin position="280"/>
        <end position="291"/>
    </location>
</feature>